<reference evidence="8 9" key="1">
    <citation type="submission" date="2018-07" db="EMBL/GenBank/DDBJ databases">
        <title>The complete nuclear genome of the prasinophyte Chloropicon primus (CCMP1205).</title>
        <authorList>
            <person name="Pombert J.-F."/>
            <person name="Otis C."/>
            <person name="Turmel M."/>
            <person name="Lemieux C."/>
        </authorList>
    </citation>
    <scope>NUCLEOTIDE SEQUENCE [LARGE SCALE GENOMIC DNA]</scope>
    <source>
        <strain evidence="8 9">CCMP1205</strain>
    </source>
</reference>
<dbReference type="AlphaFoldDB" id="A0A5B8MU53"/>
<comment type="cofactor">
    <cofactor evidence="1">
        <name>pyridoxal 5'-phosphate</name>
        <dbReference type="ChEBI" id="CHEBI:597326"/>
    </cofactor>
</comment>
<dbReference type="Gene3D" id="3.40.640.10">
    <property type="entry name" value="Type I PLP-dependent aspartate aminotransferase-like (Major domain)"/>
    <property type="match status" value="1"/>
</dbReference>
<dbReference type="InterPro" id="IPR004839">
    <property type="entry name" value="Aminotransferase_I/II_large"/>
</dbReference>
<dbReference type="GO" id="GO:0008483">
    <property type="term" value="F:transaminase activity"/>
    <property type="evidence" value="ECO:0007669"/>
    <property type="project" value="UniProtKB-KW"/>
</dbReference>
<dbReference type="CDD" id="cd00609">
    <property type="entry name" value="AAT_like"/>
    <property type="match status" value="1"/>
</dbReference>
<evidence type="ECO:0000256" key="6">
    <source>
        <dbReference type="SAM" id="MobiDB-lite"/>
    </source>
</evidence>
<evidence type="ECO:0000256" key="2">
    <source>
        <dbReference type="ARBA" id="ARBA00007441"/>
    </source>
</evidence>
<evidence type="ECO:0000256" key="3">
    <source>
        <dbReference type="ARBA" id="ARBA00022576"/>
    </source>
</evidence>
<dbReference type="PROSITE" id="PS00105">
    <property type="entry name" value="AA_TRANSFER_CLASS_1"/>
    <property type="match status" value="1"/>
</dbReference>
<feature type="region of interest" description="Disordered" evidence="6">
    <location>
        <begin position="1"/>
        <end position="38"/>
    </location>
</feature>
<dbReference type="OrthoDB" id="7042322at2759"/>
<feature type="domain" description="Aminotransferase class I/classII large" evidence="7">
    <location>
        <begin position="90"/>
        <end position="440"/>
    </location>
</feature>
<dbReference type="STRING" id="1764295.A0A5B8MU53"/>
<protein>
    <submittedName>
        <fullName evidence="8">Pyridoxal phosphate-dependent transferase</fullName>
    </submittedName>
</protein>
<comment type="similarity">
    <text evidence="2">Belongs to the class-I pyridoxal-phosphate-dependent aminotransferase family.</text>
</comment>
<evidence type="ECO:0000313" key="9">
    <source>
        <dbReference type="Proteomes" id="UP000316726"/>
    </source>
</evidence>
<evidence type="ECO:0000313" key="8">
    <source>
        <dbReference type="EMBL" id="QDZ23897.1"/>
    </source>
</evidence>
<evidence type="ECO:0000256" key="4">
    <source>
        <dbReference type="ARBA" id="ARBA00022679"/>
    </source>
</evidence>
<accession>A0A5B8MU53</accession>
<dbReference type="PANTHER" id="PTHR46383">
    <property type="entry name" value="ASPARTATE AMINOTRANSFERASE"/>
    <property type="match status" value="1"/>
</dbReference>
<dbReference type="InterPro" id="IPR015424">
    <property type="entry name" value="PyrdxlP-dep_Trfase"/>
</dbReference>
<keyword evidence="3" id="KW-0032">Aminotransferase</keyword>
<organism evidence="8 9">
    <name type="scientific">Chloropicon primus</name>
    <dbReference type="NCBI Taxonomy" id="1764295"/>
    <lineage>
        <taxon>Eukaryota</taxon>
        <taxon>Viridiplantae</taxon>
        <taxon>Chlorophyta</taxon>
        <taxon>Chloropicophyceae</taxon>
        <taxon>Chloropicales</taxon>
        <taxon>Chloropicaceae</taxon>
        <taxon>Chloropicon</taxon>
    </lineage>
</organism>
<gene>
    <name evidence="8" type="ORF">A3770_11p64150</name>
</gene>
<keyword evidence="5" id="KW-0663">Pyridoxal phosphate</keyword>
<dbReference type="InterPro" id="IPR004838">
    <property type="entry name" value="NHTrfase_class1_PyrdxlP-BS"/>
</dbReference>
<keyword evidence="4 8" id="KW-0808">Transferase</keyword>
<evidence type="ECO:0000259" key="7">
    <source>
        <dbReference type="Pfam" id="PF00155"/>
    </source>
</evidence>
<dbReference type="SUPFAM" id="SSF53383">
    <property type="entry name" value="PLP-dependent transferases"/>
    <property type="match status" value="1"/>
</dbReference>
<evidence type="ECO:0000256" key="5">
    <source>
        <dbReference type="ARBA" id="ARBA00022898"/>
    </source>
</evidence>
<evidence type="ECO:0000256" key="1">
    <source>
        <dbReference type="ARBA" id="ARBA00001933"/>
    </source>
</evidence>
<sequence length="449" mass="49262">MLGRFLSRTSTTGRQCRCHPPSSSTCARTSHRTSDATRWEERRRVRLVSTAMASSVNEGGASVSRRILSTDSPVVVQMKKLIAEGGRNDEVLSLAQGVVHWSPPSRAKQMALESLRGEEVHAYGACEGLPALREALKKKLLVENKLEGVDVMVTTGANQAFMNALLSVADSNDNVVLFVPYYFNHLMALQMTEGGPGVDLGPCDPQTMLPDLGWLERRMKEGGDIKAVVVVTPNNPSGVIIPRAMLVKMADLCEAANAWFIVDNTYENFVYEDTEVRPEFVSGPNVINIFSFSKAYGMMGWRMGYLSYCQSNRELSESLLKAQDTIPICPAQISQHMALGALEAGSEWVKERVKLLEGNRKKALDALSPLGDENITKSQGAIYLWAKLPRGLDDAKVVERLVKEFKVCIIPGSSCGSDGHIRVAYANLTEEECSEACARLKRGLTCILS</sequence>
<dbReference type="GO" id="GO:0006520">
    <property type="term" value="P:amino acid metabolic process"/>
    <property type="evidence" value="ECO:0007669"/>
    <property type="project" value="InterPro"/>
</dbReference>
<dbReference type="InterPro" id="IPR015421">
    <property type="entry name" value="PyrdxlP-dep_Trfase_major"/>
</dbReference>
<dbReference type="Pfam" id="PF00155">
    <property type="entry name" value="Aminotran_1_2"/>
    <property type="match status" value="1"/>
</dbReference>
<dbReference type="InterPro" id="IPR050596">
    <property type="entry name" value="AspAT/PAT-like"/>
</dbReference>
<dbReference type="Proteomes" id="UP000316726">
    <property type="component" value="Chromosome 11"/>
</dbReference>
<proteinExistence type="inferred from homology"/>
<name>A0A5B8MU53_9CHLO</name>
<dbReference type="GO" id="GO:0030170">
    <property type="term" value="F:pyridoxal phosphate binding"/>
    <property type="evidence" value="ECO:0007669"/>
    <property type="project" value="InterPro"/>
</dbReference>
<dbReference type="EMBL" id="CP031044">
    <property type="protein sequence ID" value="QDZ23897.1"/>
    <property type="molecule type" value="Genomic_DNA"/>
</dbReference>
<dbReference type="PANTHER" id="PTHR46383:SF5">
    <property type="entry name" value="AMINOTRANSFERASE CLASS I_CLASSII DOMAIN-CONTAINING PROTEIN"/>
    <property type="match status" value="1"/>
</dbReference>
<keyword evidence="9" id="KW-1185">Reference proteome</keyword>